<name>A0A2S4N5E1_9FLAO</name>
<evidence type="ECO:0000313" key="1">
    <source>
        <dbReference type="EMBL" id="POS00915.1"/>
    </source>
</evidence>
<proteinExistence type="predicted"/>
<dbReference type="AlphaFoldDB" id="A0A2S4N5E1"/>
<organism evidence="1 2">
    <name type="scientific">Flavobacterium croceum DSM 17960</name>
    <dbReference type="NCBI Taxonomy" id="1121886"/>
    <lineage>
        <taxon>Bacteria</taxon>
        <taxon>Pseudomonadati</taxon>
        <taxon>Bacteroidota</taxon>
        <taxon>Flavobacteriia</taxon>
        <taxon>Flavobacteriales</taxon>
        <taxon>Flavobacteriaceae</taxon>
        <taxon>Flavobacterium</taxon>
    </lineage>
</organism>
<dbReference type="RefSeq" id="WP_103726872.1">
    <property type="nucleotide sequence ID" value="NZ_PQNY01000017.1"/>
</dbReference>
<dbReference type="Proteomes" id="UP000237056">
    <property type="component" value="Unassembled WGS sequence"/>
</dbReference>
<dbReference type="EMBL" id="PQNY01000017">
    <property type="protein sequence ID" value="POS00915.1"/>
    <property type="molecule type" value="Genomic_DNA"/>
</dbReference>
<sequence>MEQSNDKTILEKAKQENQKLPKGFYSKVYLDPQTKERFRLCNVGGLHPVKNVKPVLSQAPKQAYVYHKGVGYLFDEELKMFIIVDKDAFFEATELELSLSNEQKELLYQGKDITLNAYDTKVYSQKNKLEIKTQKREIALVADFSFFLGKNSLSLLTPVAVDQLHKKQSNRTISHWENTNN</sequence>
<protein>
    <submittedName>
        <fullName evidence="1">Uncharacterized protein</fullName>
    </submittedName>
</protein>
<accession>A0A2S4N5E1</accession>
<keyword evidence="2" id="KW-1185">Reference proteome</keyword>
<evidence type="ECO:0000313" key="2">
    <source>
        <dbReference type="Proteomes" id="UP000237056"/>
    </source>
</evidence>
<gene>
    <name evidence="1" type="ORF">Q361_11718</name>
</gene>
<reference evidence="1 2" key="1">
    <citation type="submission" date="2018-01" db="EMBL/GenBank/DDBJ databases">
        <title>Genomic Encyclopedia of Type Strains, Phase I: the one thousand microbial genomes (KMG-I) project.</title>
        <authorList>
            <person name="Goeker M."/>
        </authorList>
    </citation>
    <scope>NUCLEOTIDE SEQUENCE [LARGE SCALE GENOMIC DNA]</scope>
    <source>
        <strain evidence="1 2">DSM 17960</strain>
    </source>
</reference>
<comment type="caution">
    <text evidence="1">The sequence shown here is derived from an EMBL/GenBank/DDBJ whole genome shotgun (WGS) entry which is preliminary data.</text>
</comment>